<evidence type="ECO:0000256" key="2">
    <source>
        <dbReference type="SAM" id="SignalP"/>
    </source>
</evidence>
<comment type="caution">
    <text evidence="3">The sequence shown here is derived from an EMBL/GenBank/DDBJ whole genome shotgun (WGS) entry which is preliminary data.</text>
</comment>
<feature type="signal peptide" evidence="2">
    <location>
        <begin position="1"/>
        <end position="22"/>
    </location>
</feature>
<dbReference type="Proteomes" id="UP000195221">
    <property type="component" value="Unassembled WGS sequence"/>
</dbReference>
<protein>
    <recommendedName>
        <fullName evidence="5">Purine nucleoside phosphorylase</fullName>
    </recommendedName>
</protein>
<sequence>MKRTIQTILMAAVLAAPALTFAQSSNGPVTRAQVKAELVQIENAGYHPQQKGLHYPDDIQAAEAKLHSQTSTAYGGAAAGTTDSSKMSSTQAN</sequence>
<feature type="compositionally biased region" description="Low complexity" evidence="1">
    <location>
        <begin position="68"/>
        <end position="85"/>
    </location>
</feature>
<evidence type="ECO:0000313" key="3">
    <source>
        <dbReference type="EMBL" id="OTP65743.1"/>
    </source>
</evidence>
<feature type="chain" id="PRO_5012263962" description="Purine nucleoside phosphorylase" evidence="2">
    <location>
        <begin position="23"/>
        <end position="93"/>
    </location>
</feature>
<dbReference type="Pfam" id="PF13663">
    <property type="entry name" value="DUF4148"/>
    <property type="match status" value="1"/>
</dbReference>
<gene>
    <name evidence="3" type="ORF">PAMC26577_38810</name>
</gene>
<reference evidence="3 4" key="1">
    <citation type="submission" date="2017-03" db="EMBL/GenBank/DDBJ databases">
        <title>Genome analysis of strain PAMC 26577.</title>
        <authorList>
            <person name="Oh H.-M."/>
            <person name="Yang J.-A."/>
        </authorList>
    </citation>
    <scope>NUCLEOTIDE SEQUENCE [LARGE SCALE GENOMIC DNA]</scope>
    <source>
        <strain evidence="3 4">PAMC 26577</strain>
    </source>
</reference>
<name>A0A242M3I1_CABSO</name>
<proteinExistence type="predicted"/>
<evidence type="ECO:0008006" key="5">
    <source>
        <dbReference type="Google" id="ProtNLM"/>
    </source>
</evidence>
<keyword evidence="2" id="KW-0732">Signal</keyword>
<organism evidence="3 4">
    <name type="scientific">Caballeronia sordidicola</name>
    <name type="common">Burkholderia sordidicola</name>
    <dbReference type="NCBI Taxonomy" id="196367"/>
    <lineage>
        <taxon>Bacteria</taxon>
        <taxon>Pseudomonadati</taxon>
        <taxon>Pseudomonadota</taxon>
        <taxon>Betaproteobacteria</taxon>
        <taxon>Burkholderiales</taxon>
        <taxon>Burkholderiaceae</taxon>
        <taxon>Caballeronia</taxon>
    </lineage>
</organism>
<feature type="region of interest" description="Disordered" evidence="1">
    <location>
        <begin position="66"/>
        <end position="93"/>
    </location>
</feature>
<dbReference type="EMBL" id="NBTZ01000172">
    <property type="protein sequence ID" value="OTP65743.1"/>
    <property type="molecule type" value="Genomic_DNA"/>
</dbReference>
<evidence type="ECO:0000313" key="4">
    <source>
        <dbReference type="Proteomes" id="UP000195221"/>
    </source>
</evidence>
<dbReference type="InterPro" id="IPR025421">
    <property type="entry name" value="DUF4148"/>
</dbReference>
<accession>A0A242M3I1</accession>
<evidence type="ECO:0000256" key="1">
    <source>
        <dbReference type="SAM" id="MobiDB-lite"/>
    </source>
</evidence>
<dbReference type="RefSeq" id="WP_075359739.1">
    <property type="nucleotide sequence ID" value="NZ_MSRG01000079.1"/>
</dbReference>
<dbReference type="AlphaFoldDB" id="A0A242M3I1"/>